<proteinExistence type="predicted"/>
<sequence>MEFLIHGFSVTECFYKNLTLKPDLSQTPFPNNTSDLEKCGIFAEHWQLPSEEEKRQMKALLADASTQAQTIISIALIFGLPGSVLALVTLSSMAVSPT</sequence>
<evidence type="ECO:0000313" key="2">
    <source>
        <dbReference type="EMBL" id="KAK3722591.1"/>
    </source>
</evidence>
<feature type="transmembrane region" description="Helical" evidence="1">
    <location>
        <begin position="71"/>
        <end position="95"/>
    </location>
</feature>
<evidence type="ECO:0000256" key="1">
    <source>
        <dbReference type="SAM" id="Phobius"/>
    </source>
</evidence>
<keyword evidence="1" id="KW-1133">Transmembrane helix</keyword>
<evidence type="ECO:0000313" key="3">
    <source>
        <dbReference type="Proteomes" id="UP001283361"/>
    </source>
</evidence>
<dbReference type="Proteomes" id="UP001283361">
    <property type="component" value="Unassembled WGS sequence"/>
</dbReference>
<gene>
    <name evidence="2" type="ORF">RRG08_053710</name>
</gene>
<accession>A0AAE1CNL5</accession>
<dbReference type="EMBL" id="JAWDGP010007370">
    <property type="protein sequence ID" value="KAK3722591.1"/>
    <property type="molecule type" value="Genomic_DNA"/>
</dbReference>
<comment type="caution">
    <text evidence="2">The sequence shown here is derived from an EMBL/GenBank/DDBJ whole genome shotgun (WGS) entry which is preliminary data.</text>
</comment>
<dbReference type="AlphaFoldDB" id="A0AAE1CNL5"/>
<keyword evidence="1" id="KW-0472">Membrane</keyword>
<organism evidence="2 3">
    <name type="scientific">Elysia crispata</name>
    <name type="common">lettuce slug</name>
    <dbReference type="NCBI Taxonomy" id="231223"/>
    <lineage>
        <taxon>Eukaryota</taxon>
        <taxon>Metazoa</taxon>
        <taxon>Spiralia</taxon>
        <taxon>Lophotrochozoa</taxon>
        <taxon>Mollusca</taxon>
        <taxon>Gastropoda</taxon>
        <taxon>Heterobranchia</taxon>
        <taxon>Euthyneura</taxon>
        <taxon>Panpulmonata</taxon>
        <taxon>Sacoglossa</taxon>
        <taxon>Placobranchoidea</taxon>
        <taxon>Plakobranchidae</taxon>
        <taxon>Elysia</taxon>
    </lineage>
</organism>
<reference evidence="2" key="1">
    <citation type="journal article" date="2023" name="G3 (Bethesda)">
        <title>A reference genome for the long-term kleptoplast-retaining sea slug Elysia crispata morphotype clarki.</title>
        <authorList>
            <person name="Eastman K.E."/>
            <person name="Pendleton A.L."/>
            <person name="Shaikh M.A."/>
            <person name="Suttiyut T."/>
            <person name="Ogas R."/>
            <person name="Tomko P."/>
            <person name="Gavelis G."/>
            <person name="Widhalm J.R."/>
            <person name="Wisecaver J.H."/>
        </authorList>
    </citation>
    <scope>NUCLEOTIDE SEQUENCE</scope>
    <source>
        <strain evidence="2">ECLA1</strain>
    </source>
</reference>
<protein>
    <submittedName>
        <fullName evidence="2">Uncharacterized protein</fullName>
    </submittedName>
</protein>
<name>A0AAE1CNL5_9GAST</name>
<keyword evidence="3" id="KW-1185">Reference proteome</keyword>
<keyword evidence="1" id="KW-0812">Transmembrane</keyword>